<evidence type="ECO:0000313" key="1">
    <source>
        <dbReference type="EMBL" id="CAI2377680.1"/>
    </source>
</evidence>
<comment type="caution">
    <text evidence="1">The sequence shown here is derived from an EMBL/GenBank/DDBJ whole genome shotgun (WGS) entry which is preliminary data.</text>
</comment>
<dbReference type="AlphaFoldDB" id="A0AAD1XSR6"/>
<dbReference type="EMBL" id="CAMPGE010019335">
    <property type="protein sequence ID" value="CAI2377680.1"/>
    <property type="molecule type" value="Genomic_DNA"/>
</dbReference>
<gene>
    <name evidence="1" type="ORF">ECRASSUSDP1_LOCUS19068</name>
</gene>
<proteinExistence type="predicted"/>
<reference evidence="1" key="1">
    <citation type="submission" date="2023-07" db="EMBL/GenBank/DDBJ databases">
        <authorList>
            <consortium name="AG Swart"/>
            <person name="Singh M."/>
            <person name="Singh A."/>
            <person name="Seah K."/>
            <person name="Emmerich C."/>
        </authorList>
    </citation>
    <scope>NUCLEOTIDE SEQUENCE</scope>
    <source>
        <strain evidence="1">DP1</strain>
    </source>
</reference>
<name>A0AAD1XSR6_EUPCR</name>
<dbReference type="Proteomes" id="UP001295684">
    <property type="component" value="Unassembled WGS sequence"/>
</dbReference>
<evidence type="ECO:0000313" key="2">
    <source>
        <dbReference type="Proteomes" id="UP001295684"/>
    </source>
</evidence>
<accession>A0AAD1XSR6</accession>
<organism evidence="1 2">
    <name type="scientific">Euplotes crassus</name>
    <dbReference type="NCBI Taxonomy" id="5936"/>
    <lineage>
        <taxon>Eukaryota</taxon>
        <taxon>Sar</taxon>
        <taxon>Alveolata</taxon>
        <taxon>Ciliophora</taxon>
        <taxon>Intramacronucleata</taxon>
        <taxon>Spirotrichea</taxon>
        <taxon>Hypotrichia</taxon>
        <taxon>Euplotida</taxon>
        <taxon>Euplotidae</taxon>
        <taxon>Moneuplotes</taxon>
    </lineage>
</organism>
<sequence>MNEMPDVIKGSIQKIIESPIDLMRKYTREHILELRSRFEDKRNRWDEGTDEYNNLDAPFQKLSEWMEEYKDDAYSEDDDDDDNFEEDDYLWSRSDSCHYKSCLEDKEAPLFFKETLEDFRENKEEDVHCGIIELIPEDSQKLLEVIMERCE</sequence>
<keyword evidence="2" id="KW-1185">Reference proteome</keyword>
<protein>
    <submittedName>
        <fullName evidence="1">Uncharacterized protein</fullName>
    </submittedName>
</protein>